<dbReference type="Gene3D" id="3.30.450.20">
    <property type="entry name" value="PAS domain"/>
    <property type="match status" value="5"/>
</dbReference>
<evidence type="ECO:0000259" key="5">
    <source>
        <dbReference type="PROSITE" id="PS50887"/>
    </source>
</evidence>
<dbReference type="PROSITE" id="PS50112">
    <property type="entry name" value="PAS"/>
    <property type="match status" value="3"/>
</dbReference>
<dbReference type="SMART" id="SM00052">
    <property type="entry name" value="EAL"/>
    <property type="match status" value="1"/>
</dbReference>
<dbReference type="PANTHER" id="PTHR44757">
    <property type="entry name" value="DIGUANYLATE CYCLASE DGCP"/>
    <property type="match status" value="1"/>
</dbReference>
<evidence type="ECO:0000313" key="7">
    <source>
        <dbReference type="Proteomes" id="UP000501534"/>
    </source>
</evidence>
<dbReference type="InterPro" id="IPR000160">
    <property type="entry name" value="GGDEF_dom"/>
</dbReference>
<protein>
    <recommendedName>
        <fullName evidence="8">PAS domain S-box-containing protein/diguanylate cyclase (GGDEF)-like protein</fullName>
    </recommendedName>
</protein>
<dbReference type="InterPro" id="IPR035919">
    <property type="entry name" value="EAL_sf"/>
</dbReference>
<feature type="domain" description="GGDEF" evidence="5">
    <location>
        <begin position="683"/>
        <end position="816"/>
    </location>
</feature>
<feature type="domain" description="PAC" evidence="3">
    <location>
        <begin position="599"/>
        <end position="651"/>
    </location>
</feature>
<dbReference type="NCBIfam" id="TIGR00254">
    <property type="entry name" value="GGDEF"/>
    <property type="match status" value="1"/>
</dbReference>
<dbReference type="AlphaFoldDB" id="A0A6M4GPS1"/>
<feature type="domain" description="PAS" evidence="2">
    <location>
        <begin position="398"/>
        <end position="468"/>
    </location>
</feature>
<evidence type="ECO:0000259" key="2">
    <source>
        <dbReference type="PROSITE" id="PS50112"/>
    </source>
</evidence>
<feature type="domain" description="PAS" evidence="2">
    <location>
        <begin position="265"/>
        <end position="335"/>
    </location>
</feature>
<sequence>MQNNEQDLDPALAARIAALRPDLDRITMPACIIDLDQRYRWMNEAYLAHFGRPREDLQGFRVSDAFKVQPSDGRREHLRRALAGESLIFDRETLEGPRRGRWVRASYLPIRDGDRVIGVLVMTMDIQHLKDVERDLAQRERQLTLINDNIGLPMSYIDSEWRFLYTNQPGLDWLPGGTRESSVGRPLKEIVSPEAFEVARPHLERAFRGEKVVYERQGTQPTGAKRWIRVHLVPDIAQDGNVRGVYSIVIDVDDDHRLREALLEQEARLRFFAENIPGPIAFVDAEFRYRFVNNVFLTIRGLGIEDVIGHRVSDVLGPDLSRSFFEPFIDRLKKGEMCEYERLVGGSNGAARWHLVRLVPTLNASGQFDGYYIVGTDVHEIKSSQERLRVAQQALEEKERQLRQVIDAIPTPMVYCDAEGCYRYVNQAFVDYIGRPADQIIGRTVRDLLGEDRWNIFQPSLDRVRAGESLAVERLIRFADGRSRWMNVRLSPRLDAEGRYLGHFATTSDIHEQKMVESDLRRASSILSAHFDNTPLAVIELDTESRVVRWSGQAEKIFGWSASEVLGRKLTGWRFVYEEDLEAVSRQVRDITDGPEPHKTIVNRNYRKDGSVIWVEWHNSALRDEEGRVISLLGLGQDISSRMQAEERLMYLATHDGLTNLPNRMVLTDRLESALSRARRSRTGAAVMFLDLDRFKDVNDSLGHRVGDQLLKELARRLRATLRQTDLIARISGDEFVMVLEDLPDDEAPERVATKVLEEARRPFNVDGHEVHVSASLGVALFPGDGDDADTLIRNADAAMYSAKELGRNSFRLFSSELAERRTRRMESETALRRALKGKQLLLHYQPVVDLKTGAVTRAEALVRWNDPTRGLVMPAAFLPLLEDPELAHDVSVWVLEQACKQARAWRDAGLGGLVATVNLSSMQLRDATLMPALKRILTRTGCEPTWLEFDITETGLMRDYEGTVQLLTKLRSLGVSIAIDDFGTGFSSLAHLRNLPVDVLKIDKALIADVGGTSKAKGAGTGGAIVSAILGLAHGLGLEVIAEGIEKKSQVTFLAREGCTHGQGYHLCPPLTPTDLAKWLKARKKK</sequence>
<feature type="domain" description="PAC" evidence="3">
    <location>
        <begin position="469"/>
        <end position="522"/>
    </location>
</feature>
<dbReference type="InterPro" id="IPR029787">
    <property type="entry name" value="Nucleotide_cyclase"/>
</dbReference>
<proteinExistence type="predicted"/>
<dbReference type="CDD" id="cd00130">
    <property type="entry name" value="PAS"/>
    <property type="match status" value="5"/>
</dbReference>
<dbReference type="NCBIfam" id="TIGR00229">
    <property type="entry name" value="sensory_box"/>
    <property type="match status" value="4"/>
</dbReference>
<dbReference type="InterPro" id="IPR013656">
    <property type="entry name" value="PAS_4"/>
</dbReference>
<evidence type="ECO:0000313" key="6">
    <source>
        <dbReference type="EMBL" id="QJR09211.1"/>
    </source>
</evidence>
<dbReference type="Proteomes" id="UP000501534">
    <property type="component" value="Chromosome"/>
</dbReference>
<dbReference type="PROSITE" id="PS50887">
    <property type="entry name" value="GGDEF"/>
    <property type="match status" value="1"/>
</dbReference>
<dbReference type="SUPFAM" id="SSF141868">
    <property type="entry name" value="EAL domain-like"/>
    <property type="match status" value="1"/>
</dbReference>
<dbReference type="CDD" id="cd01949">
    <property type="entry name" value="GGDEF"/>
    <property type="match status" value="1"/>
</dbReference>
<dbReference type="SMART" id="SM00091">
    <property type="entry name" value="PAS"/>
    <property type="match status" value="5"/>
</dbReference>
<dbReference type="InterPro" id="IPR001610">
    <property type="entry name" value="PAC"/>
</dbReference>
<organism evidence="6 7">
    <name type="scientific">Usitatibacter rugosus</name>
    <dbReference type="NCBI Taxonomy" id="2732067"/>
    <lineage>
        <taxon>Bacteria</taxon>
        <taxon>Pseudomonadati</taxon>
        <taxon>Pseudomonadota</taxon>
        <taxon>Betaproteobacteria</taxon>
        <taxon>Nitrosomonadales</taxon>
        <taxon>Usitatibacteraceae</taxon>
        <taxon>Usitatibacter</taxon>
    </lineage>
</organism>
<dbReference type="GO" id="GO:0003824">
    <property type="term" value="F:catalytic activity"/>
    <property type="evidence" value="ECO:0007669"/>
    <property type="project" value="UniProtKB-ARBA"/>
</dbReference>
<dbReference type="CDD" id="cd01948">
    <property type="entry name" value="EAL"/>
    <property type="match status" value="1"/>
</dbReference>
<dbReference type="InterPro" id="IPR052155">
    <property type="entry name" value="Biofilm_reg_signaling"/>
</dbReference>
<feature type="coiled-coil region" evidence="1">
    <location>
        <begin position="381"/>
        <end position="408"/>
    </location>
</feature>
<feature type="domain" description="EAL" evidence="4">
    <location>
        <begin position="825"/>
        <end position="1085"/>
    </location>
</feature>
<dbReference type="FunFam" id="3.30.70.270:FF:000001">
    <property type="entry name" value="Diguanylate cyclase domain protein"/>
    <property type="match status" value="1"/>
</dbReference>
<dbReference type="Pfam" id="PF00563">
    <property type="entry name" value="EAL"/>
    <property type="match status" value="1"/>
</dbReference>
<dbReference type="PROSITE" id="PS50113">
    <property type="entry name" value="PAC"/>
    <property type="match status" value="4"/>
</dbReference>
<reference evidence="6 7" key="1">
    <citation type="submission" date="2020-04" db="EMBL/GenBank/DDBJ databases">
        <title>Usitatibacter rugosus gen. nov., sp. nov. and Usitatibacter palustris sp. nov., novel members of Usitatibacteraceae fam. nov. within the order Nitrosomonadales isolated from soil.</title>
        <authorList>
            <person name="Huber K.J."/>
            <person name="Neumann-Schaal M."/>
            <person name="Geppert A."/>
            <person name="Luckner M."/>
            <person name="Wanner G."/>
            <person name="Overmann J."/>
        </authorList>
    </citation>
    <scope>NUCLEOTIDE SEQUENCE [LARGE SCALE GENOMIC DNA]</scope>
    <source>
        <strain evidence="6 7">0125_3</strain>
    </source>
</reference>
<evidence type="ECO:0000256" key="1">
    <source>
        <dbReference type="SAM" id="Coils"/>
    </source>
</evidence>
<dbReference type="Gene3D" id="3.20.20.450">
    <property type="entry name" value="EAL domain"/>
    <property type="match status" value="1"/>
</dbReference>
<dbReference type="SMART" id="SM00086">
    <property type="entry name" value="PAC"/>
    <property type="match status" value="5"/>
</dbReference>
<dbReference type="InterPro" id="IPR001633">
    <property type="entry name" value="EAL_dom"/>
</dbReference>
<dbReference type="EMBL" id="CP053069">
    <property type="protein sequence ID" value="QJR09211.1"/>
    <property type="molecule type" value="Genomic_DNA"/>
</dbReference>
<dbReference type="InterPro" id="IPR035965">
    <property type="entry name" value="PAS-like_dom_sf"/>
</dbReference>
<dbReference type="Pfam" id="PF00990">
    <property type="entry name" value="GGDEF"/>
    <property type="match status" value="1"/>
</dbReference>
<dbReference type="SUPFAM" id="SSF55785">
    <property type="entry name" value="PYP-like sensor domain (PAS domain)"/>
    <property type="match status" value="5"/>
</dbReference>
<dbReference type="InterPro" id="IPR000700">
    <property type="entry name" value="PAS-assoc_C"/>
</dbReference>
<evidence type="ECO:0008006" key="8">
    <source>
        <dbReference type="Google" id="ProtNLM"/>
    </source>
</evidence>
<evidence type="ECO:0000259" key="4">
    <source>
        <dbReference type="PROSITE" id="PS50883"/>
    </source>
</evidence>
<feature type="domain" description="PAS" evidence="2">
    <location>
        <begin position="523"/>
        <end position="595"/>
    </location>
</feature>
<dbReference type="PANTHER" id="PTHR44757:SF2">
    <property type="entry name" value="BIOFILM ARCHITECTURE MAINTENANCE PROTEIN MBAA"/>
    <property type="match status" value="1"/>
</dbReference>
<dbReference type="PROSITE" id="PS50883">
    <property type="entry name" value="EAL"/>
    <property type="match status" value="1"/>
</dbReference>
<dbReference type="KEGG" id="uru:DSM104443_00248"/>
<accession>A0A6M4GPS1</accession>
<dbReference type="InterPro" id="IPR043128">
    <property type="entry name" value="Rev_trsase/Diguanyl_cyclase"/>
</dbReference>
<dbReference type="Gene3D" id="3.30.70.270">
    <property type="match status" value="1"/>
</dbReference>
<gene>
    <name evidence="6" type="ORF">DSM104443_00248</name>
</gene>
<name>A0A6M4GPS1_9PROT</name>
<feature type="domain" description="PAC" evidence="3">
    <location>
        <begin position="338"/>
        <end position="390"/>
    </location>
</feature>
<dbReference type="InterPro" id="IPR000014">
    <property type="entry name" value="PAS"/>
</dbReference>
<dbReference type="Pfam" id="PF08448">
    <property type="entry name" value="PAS_4"/>
    <property type="match status" value="5"/>
</dbReference>
<keyword evidence="7" id="KW-1185">Reference proteome</keyword>
<dbReference type="RefSeq" id="WP_171088902.1">
    <property type="nucleotide sequence ID" value="NZ_CP053069.1"/>
</dbReference>
<feature type="domain" description="PAC" evidence="3">
    <location>
        <begin position="212"/>
        <end position="264"/>
    </location>
</feature>
<keyword evidence="1" id="KW-0175">Coiled coil</keyword>
<dbReference type="SMART" id="SM00267">
    <property type="entry name" value="GGDEF"/>
    <property type="match status" value="1"/>
</dbReference>
<dbReference type="SUPFAM" id="SSF55073">
    <property type="entry name" value="Nucleotide cyclase"/>
    <property type="match status" value="1"/>
</dbReference>
<evidence type="ECO:0000259" key="3">
    <source>
        <dbReference type="PROSITE" id="PS50113"/>
    </source>
</evidence>